<evidence type="ECO:0008006" key="3">
    <source>
        <dbReference type="Google" id="ProtNLM"/>
    </source>
</evidence>
<evidence type="ECO:0000313" key="2">
    <source>
        <dbReference type="Proteomes" id="UP000799750"/>
    </source>
</evidence>
<reference evidence="1" key="1">
    <citation type="journal article" date="2020" name="Stud. Mycol.">
        <title>101 Dothideomycetes genomes: a test case for predicting lifestyles and emergence of pathogens.</title>
        <authorList>
            <person name="Haridas S."/>
            <person name="Albert R."/>
            <person name="Binder M."/>
            <person name="Bloem J."/>
            <person name="Labutti K."/>
            <person name="Salamov A."/>
            <person name="Andreopoulos B."/>
            <person name="Baker S."/>
            <person name="Barry K."/>
            <person name="Bills G."/>
            <person name="Bluhm B."/>
            <person name="Cannon C."/>
            <person name="Castanera R."/>
            <person name="Culley D."/>
            <person name="Daum C."/>
            <person name="Ezra D."/>
            <person name="Gonzalez J."/>
            <person name="Henrissat B."/>
            <person name="Kuo A."/>
            <person name="Liang C."/>
            <person name="Lipzen A."/>
            <person name="Lutzoni F."/>
            <person name="Magnuson J."/>
            <person name="Mondo S."/>
            <person name="Nolan M."/>
            <person name="Ohm R."/>
            <person name="Pangilinan J."/>
            <person name="Park H.-J."/>
            <person name="Ramirez L."/>
            <person name="Alfaro M."/>
            <person name="Sun H."/>
            <person name="Tritt A."/>
            <person name="Yoshinaga Y."/>
            <person name="Zwiers L.-H."/>
            <person name="Turgeon B."/>
            <person name="Goodwin S."/>
            <person name="Spatafora J."/>
            <person name="Crous P."/>
            <person name="Grigoriev I."/>
        </authorList>
    </citation>
    <scope>NUCLEOTIDE SEQUENCE</scope>
    <source>
        <strain evidence="1">CBS 269.34</strain>
    </source>
</reference>
<name>A0A6A6QMV9_9PEZI</name>
<accession>A0A6A6QMV9</accession>
<dbReference type="OrthoDB" id="4062651at2759"/>
<dbReference type="EMBL" id="MU004192">
    <property type="protein sequence ID" value="KAF2493330.1"/>
    <property type="molecule type" value="Genomic_DNA"/>
</dbReference>
<organism evidence="1 2">
    <name type="scientific">Lophium mytilinum</name>
    <dbReference type="NCBI Taxonomy" id="390894"/>
    <lineage>
        <taxon>Eukaryota</taxon>
        <taxon>Fungi</taxon>
        <taxon>Dikarya</taxon>
        <taxon>Ascomycota</taxon>
        <taxon>Pezizomycotina</taxon>
        <taxon>Dothideomycetes</taxon>
        <taxon>Pleosporomycetidae</taxon>
        <taxon>Mytilinidiales</taxon>
        <taxon>Mytilinidiaceae</taxon>
        <taxon>Lophium</taxon>
    </lineage>
</organism>
<gene>
    <name evidence="1" type="ORF">BU16DRAFT_528638</name>
</gene>
<proteinExistence type="predicted"/>
<sequence>MYALGKVLWCIFEGLPSPDGAQSVESFLEDFKQDQQFPEFRLSPPVIQQLIRRCTAGAPEWGKRHPGVIRDGDQIVPWGKRDCAVTATETQEAATRWWREELSLAEIYVRHEYVRGEHGRVPEHVAQLERDIQERPSLEEVMETLSALQF</sequence>
<feature type="non-terminal residue" evidence="1">
    <location>
        <position position="150"/>
    </location>
</feature>
<keyword evidence="2" id="KW-1185">Reference proteome</keyword>
<dbReference type="Proteomes" id="UP000799750">
    <property type="component" value="Unassembled WGS sequence"/>
</dbReference>
<dbReference type="AlphaFoldDB" id="A0A6A6QMV9"/>
<evidence type="ECO:0000313" key="1">
    <source>
        <dbReference type="EMBL" id="KAF2493330.1"/>
    </source>
</evidence>
<protein>
    <recommendedName>
        <fullName evidence="3">Protein kinase domain-containing protein</fullName>
    </recommendedName>
</protein>